<evidence type="ECO:0000313" key="3">
    <source>
        <dbReference type="Proteomes" id="UP001431783"/>
    </source>
</evidence>
<name>A0AAW1UCM4_9CUCU</name>
<reference evidence="2 3" key="1">
    <citation type="submission" date="2023-03" db="EMBL/GenBank/DDBJ databases">
        <title>Genome insight into feeding habits of ladybird beetles.</title>
        <authorList>
            <person name="Li H.-S."/>
            <person name="Huang Y.-H."/>
            <person name="Pang H."/>
        </authorList>
    </citation>
    <scope>NUCLEOTIDE SEQUENCE [LARGE SCALE GENOMIC DNA]</scope>
    <source>
        <strain evidence="2">SYSU_2023b</strain>
        <tissue evidence="2">Whole body</tissue>
    </source>
</reference>
<sequence>MISTEASSSEPQQETSITPILNEPRPFSIESQSTLLTSTTQKPSTTTRRSTTSSSKVSDFNVRSRFRLKPNSNKNLSNKVFVGEDNSVEVGSGEITDKTRPLRTKSRFHRPELQNNEPTSHAPIRKRIRPKTTERSFTDKEEDEYQRKYRPLTLDDLSSLTAADISIQESNRGIGVRRSRLRTTTVDTLSSETTDESVTTTTKRILNRSKSSYINSKSFKRKNDILEQNINNNEEVITKQQNQNEKISISTTEPNRRIPHRTRKIIRRLRTSTVQPSTSPTPVTHRGRPFSISSLNIQNNPDSNILLSDSDSNEENYSEESGEEDENIKLSATNIRENSNTNNANVIFESDYKKSDQFFRKSPSTSKYWATTEPSFQRTRKIVRKLRPTESTFTSEKATETTSTRIESPTTNSGRNKKIIRRFRPKSVSYQQNSYDKPNEFINKASKSQFFTKRTQQFGRSKSKLPRIITSKQLATTEDLSNTESSSKLFNKFGSNIEEDHSEEIQTDVSTRGKLRYIDIVRSTLPLVMSTEIYTDYASSEDGTTSTIQPFMEESTTGNYNLKDSFTTMDYYQMNEESNHVSDVNSSEEPELSSTVTETTFSATGSFGDTTTSNILTDTADITTISQFQITNSTDGQSEEESSTIDSNYNTDTSVTDTLGTVTFSDSSDELTTVTSQRTPETTTAYLRKSTLRSAAQRPTYFIRRTTSSTTTTTPKYIKPIETFHRPLFSKRKHTFRPKSSTSLSPENTTEKLRRKYPFNKFGRTSTTSSEILTKESELIGATKSPLKSKPFIENETSVTTESYQEGTTKEYTQTTSIPKKIDSSITKSSEIEKQRLRNKALFFKQKRKMNIPTLLQTSSKEEQTTEYLTTLYHVFAEPEVSKSDSNTITKNETHINNAGNIERVVEINRIVEVHVKNGDEISTEKKENDTSILDKIGAINRVTSIKVVDGNRTIDQTNQRLTVVHDIIEQEIENERKTNHRKDRKFGIDINNNSSNKIDVDSKGPEIIDGISHIKVITPRPIQLVEPSTIALEGLFTIDSAKTEYTEDPNVENTTTATDNELLDTDYSRFVNIRVLKPDVGRSLGESLPGDTPRVVRIISNTEDVTMKAKVVEVTPKDSNQTIRISPIQVSMSRSIADVPVIGLKKLNEKISNTPFRSNFESGVP</sequence>
<accession>A0AAW1UCM4</accession>
<keyword evidence="3" id="KW-1185">Reference proteome</keyword>
<organism evidence="2 3">
    <name type="scientific">Henosepilachna vigintioctopunctata</name>
    <dbReference type="NCBI Taxonomy" id="420089"/>
    <lineage>
        <taxon>Eukaryota</taxon>
        <taxon>Metazoa</taxon>
        <taxon>Ecdysozoa</taxon>
        <taxon>Arthropoda</taxon>
        <taxon>Hexapoda</taxon>
        <taxon>Insecta</taxon>
        <taxon>Pterygota</taxon>
        <taxon>Neoptera</taxon>
        <taxon>Endopterygota</taxon>
        <taxon>Coleoptera</taxon>
        <taxon>Polyphaga</taxon>
        <taxon>Cucujiformia</taxon>
        <taxon>Coccinelloidea</taxon>
        <taxon>Coccinellidae</taxon>
        <taxon>Epilachninae</taxon>
        <taxon>Epilachnini</taxon>
        <taxon>Henosepilachna</taxon>
    </lineage>
</organism>
<protein>
    <submittedName>
        <fullName evidence="2">Uncharacterized protein</fullName>
    </submittedName>
</protein>
<feature type="region of interest" description="Disordered" evidence="1">
    <location>
        <begin position="240"/>
        <end position="259"/>
    </location>
</feature>
<gene>
    <name evidence="2" type="ORF">WA026_013095</name>
</gene>
<feature type="compositionally biased region" description="Polar residues" evidence="1">
    <location>
        <begin position="1"/>
        <end position="19"/>
    </location>
</feature>
<feature type="compositionally biased region" description="Polar residues" evidence="1">
    <location>
        <begin position="240"/>
        <end position="253"/>
    </location>
</feature>
<feature type="region of interest" description="Disordered" evidence="1">
    <location>
        <begin position="1"/>
        <end position="58"/>
    </location>
</feature>
<evidence type="ECO:0000313" key="2">
    <source>
        <dbReference type="EMBL" id="KAK9880774.1"/>
    </source>
</evidence>
<dbReference type="EMBL" id="JARQZJ010000066">
    <property type="protein sequence ID" value="KAK9880774.1"/>
    <property type="molecule type" value="Genomic_DNA"/>
</dbReference>
<evidence type="ECO:0000256" key="1">
    <source>
        <dbReference type="SAM" id="MobiDB-lite"/>
    </source>
</evidence>
<feature type="compositionally biased region" description="Low complexity" evidence="1">
    <location>
        <begin position="31"/>
        <end position="58"/>
    </location>
</feature>
<dbReference type="AlphaFoldDB" id="A0AAW1UCM4"/>
<feature type="region of interest" description="Disordered" evidence="1">
    <location>
        <begin position="270"/>
        <end position="327"/>
    </location>
</feature>
<feature type="region of interest" description="Disordered" evidence="1">
    <location>
        <begin position="631"/>
        <end position="652"/>
    </location>
</feature>
<feature type="region of interest" description="Disordered" evidence="1">
    <location>
        <begin position="92"/>
        <end position="145"/>
    </location>
</feature>
<feature type="compositionally biased region" description="Low complexity" evidence="1">
    <location>
        <begin position="271"/>
        <end position="284"/>
    </location>
</feature>
<feature type="compositionally biased region" description="Polar residues" evidence="1">
    <location>
        <begin position="592"/>
        <end position="613"/>
    </location>
</feature>
<feature type="region of interest" description="Disordered" evidence="1">
    <location>
        <begin position="390"/>
        <end position="413"/>
    </location>
</feature>
<feature type="region of interest" description="Disordered" evidence="1">
    <location>
        <begin position="798"/>
        <end position="817"/>
    </location>
</feature>
<feature type="region of interest" description="Disordered" evidence="1">
    <location>
        <begin position="578"/>
        <end position="613"/>
    </location>
</feature>
<comment type="caution">
    <text evidence="2">The sequence shown here is derived from an EMBL/GenBank/DDBJ whole genome shotgun (WGS) entry which is preliminary data.</text>
</comment>
<dbReference type="Proteomes" id="UP001431783">
    <property type="component" value="Unassembled WGS sequence"/>
</dbReference>
<feature type="compositionally biased region" description="Low complexity" evidence="1">
    <location>
        <begin position="299"/>
        <end position="310"/>
    </location>
</feature>
<proteinExistence type="predicted"/>
<feature type="compositionally biased region" description="Acidic residues" evidence="1">
    <location>
        <begin position="311"/>
        <end position="326"/>
    </location>
</feature>